<keyword evidence="2" id="KW-1185">Reference proteome</keyword>
<evidence type="ECO:0000313" key="1">
    <source>
        <dbReference type="EMBL" id="KAI4363824.1"/>
    </source>
</evidence>
<sequence length="213" mass="23680">MRPAPYHRNIPHYHSKGRSSRGCCRRCLCCFCCFLFLLVVVIASIVLYFFAAYSPMIPSYSINSFETNTFNMGQDFSLYAEFLVTVKAVNPNEHISFIYGQGSSVEVVYVDSPLCKGEIPAFEQGHMNMTMIKILLKGKSEFGSSLQTALMESRHTGRIPLIVKVKVPVVVVIGSTPLNEMKVKVDCTLVVDNLSPQKTANIISNVCVPTIEP</sequence>
<evidence type="ECO:0000313" key="2">
    <source>
        <dbReference type="Proteomes" id="UP001057402"/>
    </source>
</evidence>
<dbReference type="Proteomes" id="UP001057402">
    <property type="component" value="Chromosome 6"/>
</dbReference>
<comment type="caution">
    <text evidence="1">The sequence shown here is derived from an EMBL/GenBank/DDBJ whole genome shotgun (WGS) entry which is preliminary data.</text>
</comment>
<reference evidence="2" key="1">
    <citation type="journal article" date="2023" name="Front. Plant Sci.">
        <title>Chromosomal-level genome assembly of Melastoma candidum provides insights into trichome evolution.</title>
        <authorList>
            <person name="Zhong Y."/>
            <person name="Wu W."/>
            <person name="Sun C."/>
            <person name="Zou P."/>
            <person name="Liu Y."/>
            <person name="Dai S."/>
            <person name="Zhou R."/>
        </authorList>
    </citation>
    <scope>NUCLEOTIDE SEQUENCE [LARGE SCALE GENOMIC DNA]</scope>
</reference>
<gene>
    <name evidence="1" type="ORF">MLD38_019993</name>
</gene>
<proteinExistence type="predicted"/>
<name>A0ACB9QBK4_9MYRT</name>
<dbReference type="EMBL" id="CM042885">
    <property type="protein sequence ID" value="KAI4363824.1"/>
    <property type="molecule type" value="Genomic_DNA"/>
</dbReference>
<protein>
    <submittedName>
        <fullName evidence="1">Uncharacterized protein</fullName>
    </submittedName>
</protein>
<accession>A0ACB9QBK4</accession>
<organism evidence="1 2">
    <name type="scientific">Melastoma candidum</name>
    <dbReference type="NCBI Taxonomy" id="119954"/>
    <lineage>
        <taxon>Eukaryota</taxon>
        <taxon>Viridiplantae</taxon>
        <taxon>Streptophyta</taxon>
        <taxon>Embryophyta</taxon>
        <taxon>Tracheophyta</taxon>
        <taxon>Spermatophyta</taxon>
        <taxon>Magnoliopsida</taxon>
        <taxon>eudicotyledons</taxon>
        <taxon>Gunneridae</taxon>
        <taxon>Pentapetalae</taxon>
        <taxon>rosids</taxon>
        <taxon>malvids</taxon>
        <taxon>Myrtales</taxon>
        <taxon>Melastomataceae</taxon>
        <taxon>Melastomatoideae</taxon>
        <taxon>Melastomateae</taxon>
        <taxon>Melastoma</taxon>
    </lineage>
</organism>